<dbReference type="PROSITE" id="PS51419">
    <property type="entry name" value="RAB"/>
    <property type="match status" value="1"/>
</dbReference>
<dbReference type="SMART" id="SM00173">
    <property type="entry name" value="RAS"/>
    <property type="match status" value="1"/>
</dbReference>
<protein>
    <submittedName>
        <fullName evidence="2">Uncharacterized protein</fullName>
    </submittedName>
</protein>
<dbReference type="InterPro" id="IPR027417">
    <property type="entry name" value="P-loop_NTPase"/>
</dbReference>
<dbReference type="SUPFAM" id="SSF52540">
    <property type="entry name" value="P-loop containing nucleoside triphosphate hydrolases"/>
    <property type="match status" value="1"/>
</dbReference>
<dbReference type="Gene3D" id="3.40.50.300">
    <property type="entry name" value="P-loop containing nucleotide triphosphate hydrolases"/>
    <property type="match status" value="1"/>
</dbReference>
<sequence length="318" mass="36472">MVNVSQQRDRLIRISYAPLGQESQVHYIFIPWTDEYKKALESAKTKLERFFPPDTDNEFRWLALKAENGSGWTELDADVFPAIAQELENKAELRLSENYKPKDVTVLPLGHDEDSYYQFKIIVIGPSGVGKTMLLQCFTKPDSDRKDILEATTKLAMDISSRFMMNDGTVLKAELWDTAGTEKYRSLTQSTYRNVDGVLLVYNLTEKKTFEACEAWRKDLVDKIDNFGRVQVVLVGNQVDLEEQRKVSKDEAQSYANRHGFKFAEVSAKVGTNVELTFQTLVDAIFKNISAQNELVQYKKSRDQQRRGKPPRERGCKC</sequence>
<dbReference type="CDD" id="cd00154">
    <property type="entry name" value="Rab"/>
    <property type="match status" value="1"/>
</dbReference>
<gene>
    <name evidence="2" type="ORF">RDB_LOCUS72346</name>
</gene>
<proteinExistence type="inferred from homology"/>
<comment type="similarity">
    <text evidence="1">Belongs to the small GTPase superfamily. Rab family.</text>
</comment>
<dbReference type="PROSITE" id="PS51421">
    <property type="entry name" value="RAS"/>
    <property type="match status" value="1"/>
</dbReference>
<dbReference type="GO" id="GO:0003924">
    <property type="term" value="F:GTPase activity"/>
    <property type="evidence" value="ECO:0007669"/>
    <property type="project" value="InterPro"/>
</dbReference>
<dbReference type="EMBL" id="CAJMXA010001775">
    <property type="protein sequence ID" value="CAE6469357.1"/>
    <property type="molecule type" value="Genomic_DNA"/>
</dbReference>
<dbReference type="SMART" id="SM00175">
    <property type="entry name" value="RAB"/>
    <property type="match status" value="1"/>
</dbReference>
<dbReference type="InterPro" id="IPR050209">
    <property type="entry name" value="Rab_GTPases_membrane_traffic"/>
</dbReference>
<dbReference type="InterPro" id="IPR001806">
    <property type="entry name" value="Small_GTPase"/>
</dbReference>
<dbReference type="Proteomes" id="UP000663853">
    <property type="component" value="Unassembled WGS sequence"/>
</dbReference>
<accession>A0A8H3GRS5</accession>
<dbReference type="PRINTS" id="PR00449">
    <property type="entry name" value="RASTRNSFRMNG"/>
</dbReference>
<dbReference type="AlphaFoldDB" id="A0A8H3GRS5"/>
<dbReference type="SMART" id="SM00174">
    <property type="entry name" value="RHO"/>
    <property type="match status" value="1"/>
</dbReference>
<dbReference type="NCBIfam" id="TIGR00231">
    <property type="entry name" value="small_GTP"/>
    <property type="match status" value="1"/>
</dbReference>
<evidence type="ECO:0000256" key="1">
    <source>
        <dbReference type="ARBA" id="ARBA00006270"/>
    </source>
</evidence>
<dbReference type="GO" id="GO:0005525">
    <property type="term" value="F:GTP binding"/>
    <property type="evidence" value="ECO:0007669"/>
    <property type="project" value="InterPro"/>
</dbReference>
<dbReference type="InterPro" id="IPR005225">
    <property type="entry name" value="Small_GTP-bd"/>
</dbReference>
<dbReference type="PANTHER" id="PTHR47979">
    <property type="entry name" value="DRAB11-RELATED"/>
    <property type="match status" value="1"/>
</dbReference>
<evidence type="ECO:0000313" key="2">
    <source>
        <dbReference type="EMBL" id="CAE6469357.1"/>
    </source>
</evidence>
<dbReference type="FunFam" id="3.40.50.300:FF:001447">
    <property type="entry name" value="Ras-related protein Rab-1B"/>
    <property type="match status" value="1"/>
</dbReference>
<evidence type="ECO:0000313" key="3">
    <source>
        <dbReference type="Proteomes" id="UP000663853"/>
    </source>
</evidence>
<organism evidence="2 3">
    <name type="scientific">Rhizoctonia solani</name>
    <dbReference type="NCBI Taxonomy" id="456999"/>
    <lineage>
        <taxon>Eukaryota</taxon>
        <taxon>Fungi</taxon>
        <taxon>Dikarya</taxon>
        <taxon>Basidiomycota</taxon>
        <taxon>Agaricomycotina</taxon>
        <taxon>Agaricomycetes</taxon>
        <taxon>Cantharellales</taxon>
        <taxon>Ceratobasidiaceae</taxon>
        <taxon>Rhizoctonia</taxon>
    </lineage>
</organism>
<name>A0A8H3GRS5_9AGAM</name>
<dbReference type="PROSITE" id="PS51420">
    <property type="entry name" value="RHO"/>
    <property type="match status" value="1"/>
</dbReference>
<reference evidence="2" key="1">
    <citation type="submission" date="2021-01" db="EMBL/GenBank/DDBJ databases">
        <authorList>
            <person name="Kaushik A."/>
        </authorList>
    </citation>
    <scope>NUCLEOTIDE SEQUENCE</scope>
    <source>
        <strain evidence="2">AG6-10EEA</strain>
    </source>
</reference>
<dbReference type="Pfam" id="PF00071">
    <property type="entry name" value="Ras"/>
    <property type="match status" value="1"/>
</dbReference>
<comment type="caution">
    <text evidence="2">The sequence shown here is derived from an EMBL/GenBank/DDBJ whole genome shotgun (WGS) entry which is preliminary data.</text>
</comment>